<dbReference type="EMBL" id="WMBA01000024">
    <property type="protein sequence ID" value="MTD55680.1"/>
    <property type="molecule type" value="Genomic_DNA"/>
</dbReference>
<feature type="transmembrane region" description="Helical" evidence="11">
    <location>
        <begin position="248"/>
        <end position="269"/>
    </location>
</feature>
<dbReference type="PROSITE" id="PS50893">
    <property type="entry name" value="ABC_TRANSPORTER_2"/>
    <property type="match status" value="2"/>
</dbReference>
<evidence type="ECO:0000256" key="10">
    <source>
        <dbReference type="ARBA" id="ARBA00023136"/>
    </source>
</evidence>
<dbReference type="InterPro" id="IPR001851">
    <property type="entry name" value="ABC_transp_permease"/>
</dbReference>
<sequence>MTELATSFVSQQTVQFSLLGMATGSLYALVALGIVLAYRSSGVLNFSAGSVGGVAAFFFYSMRDDHGWATAPALVTALVLAAALGAVTQIVILTFLRQASLVAKLIATLGVMATAQGAVALIFGNESKGLPSSVLPDDTVRITDQILIPQGRLIIIGVAIVLAVVLKVLYSTTLFGLATSAAAENRRVTSAYGWSPSKIELLNFTLAGLLSGIAAIMLAPIIGLAESTLALAVLPALAAALAGRLSSFALTVISALAIGVATSVIGLFLPDIARTLGVSIPSVTGLPNTIPLLVVILITVFAGRARLQRGEASTRMPLPGAGKLRPGWIIGSGVLVVIIAFTVSDSWVDAIVTSIAGGLLVLSVVVLTGYAGQLSLAQFALAGFGCWVASRLVATRDLPFGAAVILGVITTVAAGLVVALSALRARGVSLAVATLGLALMINALIFTNGALTGGFVGTLVKTPSVFGYSLDPIGHAARYATFGLVVFILVGLMVANLRRGRTGRRLLAVRGNERAAASLGIGVYSAKLYAFGVASAIAALSGIVLGFRQPHIQFSQFDISGSINALLNAVLGGVGYASGSVIGGAQTQGGITTQILNELFPGSSNVVFWLEIVSGAGVILLLRQSPDGLAALYTKLVGDRLPTFKRRRPGASAQPVPRRPQVPKALEVRNVTMHFGGVVALDDVSFNVHPGEVVGLIGPNGAGKTTMLDVMTGFTGQTAGSVLFGGQVIDGWSPEKRARSGMARSWQSVELFEEMTVRENLLVAADRQRAGHYLLDLVWPGRQRPSEILQDVVAEFGLGPFLDLRPSMLSQGTARLCGIARAMVAQPSVLLLDEPAAGLDTHESAELGKVIRRIAKEWDVAVVIVEHDVELIMGLCDRITVLDFGKQLADDVPAAVRENPEVVHAYLGDAPTVGRPERAGVAGPDRSTAVLEVENLCAGYARTTIVRDLDLRVGRGEVVALLGTNGAGKTTTVRTLAGELPKHGGVVRIAGCEVVSAVHHRVRDGLGLVSEERTVLMRMTVAENLRLSRGDRQLALDLFPELEPHLNRRVGMLSGGQQQMLSLARALSRKPRLVIADELSFGLSPQAAARLLQAIRAAADTGIGVLLVEQQVQRALEVADHAYILRHGRVEISGAAPDLREAMSDIQSLYLTGEGVNRV</sequence>
<feature type="transmembrane region" description="Helical" evidence="11">
    <location>
        <begin position="43"/>
        <end position="62"/>
    </location>
</feature>
<dbReference type="GO" id="GO:0005886">
    <property type="term" value="C:plasma membrane"/>
    <property type="evidence" value="ECO:0007669"/>
    <property type="project" value="UniProtKB-SubCell"/>
</dbReference>
<name>A0A6N7Z5B6_9PSEU</name>
<dbReference type="Pfam" id="PF00005">
    <property type="entry name" value="ABC_tran"/>
    <property type="match status" value="2"/>
</dbReference>
<dbReference type="InterPro" id="IPR017871">
    <property type="entry name" value="ABC_transporter-like_CS"/>
</dbReference>
<dbReference type="GO" id="GO:0015658">
    <property type="term" value="F:branched-chain amino acid transmembrane transporter activity"/>
    <property type="evidence" value="ECO:0007669"/>
    <property type="project" value="InterPro"/>
</dbReference>
<keyword evidence="14" id="KW-1185">Reference proteome</keyword>
<evidence type="ECO:0000259" key="12">
    <source>
        <dbReference type="PROSITE" id="PS50893"/>
    </source>
</evidence>
<feature type="domain" description="ABC transporter" evidence="12">
    <location>
        <begin position="666"/>
        <end position="909"/>
    </location>
</feature>
<dbReference type="InterPro" id="IPR027417">
    <property type="entry name" value="P-loop_NTPase"/>
</dbReference>
<evidence type="ECO:0000313" key="13">
    <source>
        <dbReference type="EMBL" id="MTD55680.1"/>
    </source>
</evidence>
<feature type="transmembrane region" description="Helical" evidence="11">
    <location>
        <begin position="199"/>
        <end position="218"/>
    </location>
</feature>
<dbReference type="CDD" id="cd03219">
    <property type="entry name" value="ABC_Mj1267_LivG_branched"/>
    <property type="match status" value="1"/>
</dbReference>
<dbReference type="SUPFAM" id="SSF52540">
    <property type="entry name" value="P-loop containing nucleoside triphosphate hydrolases"/>
    <property type="match status" value="2"/>
</dbReference>
<organism evidence="13 14">
    <name type="scientific">Amycolatopsis pithecellobii</name>
    <dbReference type="NCBI Taxonomy" id="664692"/>
    <lineage>
        <taxon>Bacteria</taxon>
        <taxon>Bacillati</taxon>
        <taxon>Actinomycetota</taxon>
        <taxon>Actinomycetes</taxon>
        <taxon>Pseudonocardiales</taxon>
        <taxon>Pseudonocardiaceae</taxon>
        <taxon>Amycolatopsis</taxon>
    </lineage>
</organism>
<dbReference type="CDD" id="cd06581">
    <property type="entry name" value="TM_PBP1_LivM_like"/>
    <property type="match status" value="1"/>
</dbReference>
<comment type="subcellular location">
    <subcellularLocation>
        <location evidence="1">Cell membrane</location>
        <topology evidence="1">Multi-pass membrane protein</topology>
    </subcellularLocation>
</comment>
<feature type="transmembrane region" description="Helical" evidence="11">
    <location>
        <begin position="327"/>
        <end position="344"/>
    </location>
</feature>
<dbReference type="InterPro" id="IPR043428">
    <property type="entry name" value="LivM-like"/>
</dbReference>
<dbReference type="PANTHER" id="PTHR43820:SF4">
    <property type="entry name" value="HIGH-AFFINITY BRANCHED-CHAIN AMINO ACID TRANSPORT ATP-BINDING PROTEIN LIVF"/>
    <property type="match status" value="1"/>
</dbReference>
<evidence type="ECO:0000256" key="11">
    <source>
        <dbReference type="SAM" id="Phobius"/>
    </source>
</evidence>
<keyword evidence="4" id="KW-1003">Cell membrane</keyword>
<feature type="domain" description="ABC transporter" evidence="12">
    <location>
        <begin position="931"/>
        <end position="1152"/>
    </location>
</feature>
<keyword evidence="7 13" id="KW-0067">ATP-binding</keyword>
<protein>
    <submittedName>
        <fullName evidence="13">ATP-binding cassette domain-containing protein</fullName>
    </submittedName>
</protein>
<comment type="caution">
    <text evidence="13">The sequence shown here is derived from an EMBL/GenBank/DDBJ whole genome shotgun (WGS) entry which is preliminary data.</text>
</comment>
<keyword evidence="9 11" id="KW-1133">Transmembrane helix</keyword>
<feature type="transmembrane region" description="Helical" evidence="11">
    <location>
        <begin position="350"/>
        <end position="369"/>
    </location>
</feature>
<feature type="transmembrane region" description="Helical" evidence="11">
    <location>
        <begin position="103"/>
        <end position="123"/>
    </location>
</feature>
<evidence type="ECO:0000256" key="6">
    <source>
        <dbReference type="ARBA" id="ARBA00022741"/>
    </source>
</evidence>
<comment type="similarity">
    <text evidence="2">Belongs to the ABC transporter superfamily.</text>
</comment>
<dbReference type="Proteomes" id="UP000440096">
    <property type="component" value="Unassembled WGS sequence"/>
</dbReference>
<evidence type="ECO:0000256" key="8">
    <source>
        <dbReference type="ARBA" id="ARBA00022970"/>
    </source>
</evidence>
<dbReference type="GO" id="GO:0015807">
    <property type="term" value="P:L-amino acid transport"/>
    <property type="evidence" value="ECO:0007669"/>
    <property type="project" value="TreeGrafter"/>
</dbReference>
<dbReference type="GO" id="GO:0016887">
    <property type="term" value="F:ATP hydrolysis activity"/>
    <property type="evidence" value="ECO:0007669"/>
    <property type="project" value="InterPro"/>
</dbReference>
<evidence type="ECO:0000313" key="14">
    <source>
        <dbReference type="Proteomes" id="UP000440096"/>
    </source>
</evidence>
<feature type="transmembrane region" description="Helical" evidence="11">
    <location>
        <begin position="74"/>
        <end position="96"/>
    </location>
</feature>
<evidence type="ECO:0000256" key="4">
    <source>
        <dbReference type="ARBA" id="ARBA00022475"/>
    </source>
</evidence>
<dbReference type="OrthoDB" id="8724465at2"/>
<dbReference type="InterPro" id="IPR003593">
    <property type="entry name" value="AAA+_ATPase"/>
</dbReference>
<evidence type="ECO:0000256" key="5">
    <source>
        <dbReference type="ARBA" id="ARBA00022692"/>
    </source>
</evidence>
<dbReference type="InterPro" id="IPR052156">
    <property type="entry name" value="BCAA_Transport_ATP-bd_LivF"/>
</dbReference>
<accession>A0A6N7Z5B6</accession>
<proteinExistence type="inferred from homology"/>
<feature type="transmembrane region" description="Helical" evidence="11">
    <location>
        <begin position="16"/>
        <end position="36"/>
    </location>
</feature>
<keyword evidence="6" id="KW-0547">Nucleotide-binding</keyword>
<evidence type="ECO:0000256" key="7">
    <source>
        <dbReference type="ARBA" id="ARBA00022840"/>
    </source>
</evidence>
<keyword evidence="8" id="KW-0029">Amino-acid transport</keyword>
<dbReference type="Gene3D" id="3.40.50.300">
    <property type="entry name" value="P-loop containing nucleotide triphosphate hydrolases"/>
    <property type="match status" value="2"/>
</dbReference>
<dbReference type="Pfam" id="PF02653">
    <property type="entry name" value="BPD_transp_2"/>
    <property type="match status" value="2"/>
</dbReference>
<feature type="transmembrane region" description="Helical" evidence="11">
    <location>
        <begin position="400"/>
        <end position="423"/>
    </location>
</feature>
<dbReference type="CDD" id="cd06582">
    <property type="entry name" value="TM_PBP1_LivH_like"/>
    <property type="match status" value="1"/>
</dbReference>
<dbReference type="RefSeq" id="WP_154757873.1">
    <property type="nucleotide sequence ID" value="NZ_WMBA01000024.1"/>
</dbReference>
<dbReference type="InterPro" id="IPR003439">
    <property type="entry name" value="ABC_transporter-like_ATP-bd"/>
</dbReference>
<evidence type="ECO:0000256" key="3">
    <source>
        <dbReference type="ARBA" id="ARBA00022448"/>
    </source>
</evidence>
<dbReference type="SMART" id="SM00382">
    <property type="entry name" value="AAA"/>
    <property type="match status" value="2"/>
</dbReference>
<evidence type="ECO:0000256" key="2">
    <source>
        <dbReference type="ARBA" id="ARBA00005417"/>
    </source>
</evidence>
<reference evidence="13 14" key="1">
    <citation type="submission" date="2019-11" db="EMBL/GenBank/DDBJ databases">
        <title>Draft genome of Amycolatopsis RM579.</title>
        <authorList>
            <person name="Duangmal K."/>
            <person name="Mingma R."/>
        </authorList>
    </citation>
    <scope>NUCLEOTIDE SEQUENCE [LARGE SCALE GENOMIC DNA]</scope>
    <source>
        <strain evidence="13 14">RM579</strain>
    </source>
</reference>
<keyword evidence="10 11" id="KW-0472">Membrane</keyword>
<evidence type="ECO:0000256" key="1">
    <source>
        <dbReference type="ARBA" id="ARBA00004651"/>
    </source>
</evidence>
<keyword evidence="3" id="KW-0813">Transport</keyword>
<dbReference type="PANTHER" id="PTHR43820">
    <property type="entry name" value="HIGH-AFFINITY BRANCHED-CHAIN AMINO ACID TRANSPORT ATP-BINDING PROTEIN LIVF"/>
    <property type="match status" value="1"/>
</dbReference>
<feature type="transmembrane region" description="Helical" evidence="11">
    <location>
        <begin position="476"/>
        <end position="497"/>
    </location>
</feature>
<gene>
    <name evidence="13" type="ORF">GKO32_17090</name>
</gene>
<feature type="transmembrane region" description="Helical" evidence="11">
    <location>
        <begin position="153"/>
        <end position="178"/>
    </location>
</feature>
<keyword evidence="5 11" id="KW-0812">Transmembrane</keyword>
<feature type="transmembrane region" description="Helical" evidence="11">
    <location>
        <begin position="430"/>
        <end position="456"/>
    </location>
</feature>
<feature type="transmembrane region" description="Helical" evidence="11">
    <location>
        <begin position="528"/>
        <end position="547"/>
    </location>
</feature>
<dbReference type="PROSITE" id="PS00211">
    <property type="entry name" value="ABC_TRANSPORTER_1"/>
    <property type="match status" value="1"/>
</dbReference>
<evidence type="ECO:0000256" key="9">
    <source>
        <dbReference type="ARBA" id="ARBA00022989"/>
    </source>
</evidence>
<dbReference type="AlphaFoldDB" id="A0A6N7Z5B6"/>
<dbReference type="GO" id="GO:0005524">
    <property type="term" value="F:ATP binding"/>
    <property type="evidence" value="ECO:0007669"/>
    <property type="project" value="UniProtKB-KW"/>
</dbReference>